<dbReference type="RefSeq" id="WP_035544050.1">
    <property type="nucleotide sequence ID" value="NZ_BAUP01000055.1"/>
</dbReference>
<feature type="compositionally biased region" description="Acidic residues" evidence="2">
    <location>
        <begin position="297"/>
        <end position="309"/>
    </location>
</feature>
<keyword evidence="4" id="KW-1185">Reference proteome</keyword>
<feature type="compositionally biased region" description="Basic residues" evidence="2">
    <location>
        <begin position="282"/>
        <end position="292"/>
    </location>
</feature>
<keyword evidence="1" id="KW-0175">Coiled coil</keyword>
<accession>A0A023DXB8</accession>
<dbReference type="Proteomes" id="UP000024842">
    <property type="component" value="Unassembled WGS sequence"/>
</dbReference>
<feature type="region of interest" description="Disordered" evidence="2">
    <location>
        <begin position="278"/>
        <end position="309"/>
    </location>
</feature>
<proteinExistence type="predicted"/>
<dbReference type="EMBL" id="BAUP01000055">
    <property type="protein sequence ID" value="GAJ46003.1"/>
    <property type="molecule type" value="Genomic_DNA"/>
</dbReference>
<organism evidence="3 4">
    <name type="scientific">Holospora elegans E1</name>
    <dbReference type="NCBI Taxonomy" id="1427503"/>
    <lineage>
        <taxon>Bacteria</taxon>
        <taxon>Pseudomonadati</taxon>
        <taxon>Pseudomonadota</taxon>
        <taxon>Alphaproteobacteria</taxon>
        <taxon>Holosporales</taxon>
        <taxon>Holosporaceae</taxon>
        <taxon>Holospora</taxon>
    </lineage>
</organism>
<dbReference type="AlphaFoldDB" id="A0A023DXB8"/>
<protein>
    <submittedName>
        <fullName evidence="3">Uncharacterized protein</fullName>
    </submittedName>
</protein>
<gene>
    <name evidence="3" type="ORF">HE1_00323</name>
</gene>
<reference evidence="3 4" key="1">
    <citation type="journal article" date="2014" name="FEMS Microbiol. Lett.">
        <title>Draft genome sequences of three Holospora species (Holospora obtusa, Holospora undulata, and Holospora elegans), endonuclear symbiotic bacteria of the ciliate Paramecium caudatum.</title>
        <authorList>
            <person name="Dohra H."/>
            <person name="Tanaka K."/>
            <person name="Suzuki T."/>
            <person name="Fujishima M."/>
            <person name="Suzuki H."/>
        </authorList>
    </citation>
    <scope>NUCLEOTIDE SEQUENCE [LARGE SCALE GENOMIC DNA]</scope>
    <source>
        <strain evidence="3 4">E1</strain>
    </source>
</reference>
<sequence>MDQLVLENTNLTNQIAEIKGGEKLPLEIEKDIKVHDSLLDFYTPKELQSLVRKIVEESSDKTSLLFQFGKRLGINVNNITNTTIQNLEKQIQIYSEQKKDLDSKNQAIFSSFQKINPAESRTFSSLLKIIVKAKQFIEEFNEESLMQTLNHILSFSEDPILEKHQSLKEVFYKIRVLQESISLLRTESQNGLQTIKENDLKTSAGRNTLMEQLELLESEIKNQEEATNKASKDKSSINSELELINRKIAIFNKMLAEAKEKLRENVGKFNRKRNKENFFKFKKDKKGKKGSKSKSEEELEEELEEGAFD</sequence>
<evidence type="ECO:0000256" key="1">
    <source>
        <dbReference type="SAM" id="Coils"/>
    </source>
</evidence>
<evidence type="ECO:0000313" key="4">
    <source>
        <dbReference type="Proteomes" id="UP000024842"/>
    </source>
</evidence>
<evidence type="ECO:0000256" key="2">
    <source>
        <dbReference type="SAM" id="MobiDB-lite"/>
    </source>
</evidence>
<comment type="caution">
    <text evidence="3">The sequence shown here is derived from an EMBL/GenBank/DDBJ whole genome shotgun (WGS) entry which is preliminary data.</text>
</comment>
<feature type="coiled-coil region" evidence="1">
    <location>
        <begin position="77"/>
        <end position="104"/>
    </location>
</feature>
<evidence type="ECO:0000313" key="3">
    <source>
        <dbReference type="EMBL" id="GAJ46003.1"/>
    </source>
</evidence>
<feature type="coiled-coil region" evidence="1">
    <location>
        <begin position="206"/>
        <end position="272"/>
    </location>
</feature>
<name>A0A023DXB8_9PROT</name>